<gene>
    <name evidence="14" type="ORF">QVD17_27355</name>
</gene>
<feature type="region of interest" description="Disordered" evidence="11">
    <location>
        <begin position="83"/>
        <end position="137"/>
    </location>
</feature>
<dbReference type="SUPFAM" id="SSF57756">
    <property type="entry name" value="Retrovirus zinc finger-like domains"/>
    <property type="match status" value="1"/>
</dbReference>
<dbReference type="Pfam" id="PF08284">
    <property type="entry name" value="RVP_2"/>
    <property type="match status" value="1"/>
</dbReference>
<dbReference type="Proteomes" id="UP001229421">
    <property type="component" value="Unassembled WGS sequence"/>
</dbReference>
<dbReference type="InterPro" id="IPR043128">
    <property type="entry name" value="Rev_trsase/Diguanyl_cyclase"/>
</dbReference>
<keyword evidence="10" id="KW-0479">Metal-binding</keyword>
<comment type="caution">
    <text evidence="14">The sequence shown here is derived from an EMBL/GenBank/DDBJ whole genome shotgun (WGS) entry which is preliminary data.</text>
</comment>
<dbReference type="InterPro" id="IPR021109">
    <property type="entry name" value="Peptidase_aspartic_dom_sf"/>
</dbReference>
<feature type="region of interest" description="Disordered" evidence="11">
    <location>
        <begin position="319"/>
        <end position="368"/>
    </location>
</feature>
<sequence length="958" mass="108620">MAKEKNSKIVSEVGPSTRGRNKDPIDPNHDREPSVEIHPEEPLTAEQKQEAEQMAKFQEMLTAGITAAMPAIIAGVTKAVLNSGESGSNRKKDSRKNDTDSDYRRTEKSSHGSSSPSSGENDEVSKPREGVDRDPRAKGCSYRHYMACKPEQFRGDKTATDALRWIEEIETTLEVSGCSDEDRVLFATQSFKGLAHSWWKTVKASMNPRKASAMGWRNFRQRFLEKFVPHHEIEQLEDEYLHLEMKGTDHKKYTERFLELVGLLPEFTGSESQKVGRYIWGIIPEIRGDLRTSKPSTLQAAVDLAAELTEDLIRARNSRVTAGGSERGNKRNYDDRRSRKSNTGKRREGSGPNKFRKNNSGEKSVPTECGKCGKLGHTTADCLVGTGKCYGCGQEGHIRANCPKKARGGNEKERTAGKGNARVFQMTAEEARNHDDVLTGMFPVNHTYACILFDSGANRSFVSNTFVPCLNGLIAKLDMPYVVEIANGLEVKVENALRDCYLRINDQNIPLELLPMKLGGFDIVLGMDWLTKHKAQIDCERKVLKIELPDGQQAEIKGDTPRKPSNLLTIAKASKYLRQGCDGFWLYLMTEKEEKKEIPEVPIVAEYPDVFPEELPGLPPDRQVEFHIDLVPGTAPIAKSPYRLAPSEMKELMAQLQELLEKGFIQPSSSPWGAPILFVKKKDGSLRMCIDYRDLNKVTIKNRYPLPRIDDLFDQLQGSNYFSKIDLRSGYHQVKVRKEDVPKTAFRTRYGHYEFLVMPFGLTNAPAVFMDLMNRVCKPYLDKFVIVFIDDILIYSRTMEEHSEHLRKVLELLRGEKLYAKFSKCEFWLREVQFLGHIVNEQGIQVDPSKVEAVMKWETPRTATEIRRFLGLAGYYRRFIKDFSKIAKSLTKLTQKKVMFKWGPEQEEAFRTLKERLSSAPILALPNGNDDFVVYCDASSTGFGCVLMQRSNKTTIWV</sequence>
<feature type="region of interest" description="Disordered" evidence="11">
    <location>
        <begin position="1"/>
        <end position="55"/>
    </location>
</feature>
<evidence type="ECO:0000313" key="15">
    <source>
        <dbReference type="Proteomes" id="UP001229421"/>
    </source>
</evidence>
<dbReference type="Pfam" id="PF00078">
    <property type="entry name" value="RVT_1"/>
    <property type="match status" value="1"/>
</dbReference>
<protein>
    <recommendedName>
        <fullName evidence="16">Reverse transcriptase domain-containing protein</fullName>
    </recommendedName>
</protein>
<keyword evidence="1" id="KW-0645">Protease</keyword>
<dbReference type="GO" id="GO:0003677">
    <property type="term" value="F:DNA binding"/>
    <property type="evidence" value="ECO:0007669"/>
    <property type="project" value="UniProtKB-KW"/>
</dbReference>
<evidence type="ECO:0000256" key="6">
    <source>
        <dbReference type="ARBA" id="ARBA00022759"/>
    </source>
</evidence>
<keyword evidence="5" id="KW-0064">Aspartyl protease</keyword>
<dbReference type="Pfam" id="PF17919">
    <property type="entry name" value="RT_RNaseH_2"/>
    <property type="match status" value="1"/>
</dbReference>
<dbReference type="GO" id="GO:0008270">
    <property type="term" value="F:zinc ion binding"/>
    <property type="evidence" value="ECO:0007669"/>
    <property type="project" value="UniProtKB-KW"/>
</dbReference>
<organism evidence="14 15">
    <name type="scientific">Tagetes erecta</name>
    <name type="common">African marigold</name>
    <dbReference type="NCBI Taxonomy" id="13708"/>
    <lineage>
        <taxon>Eukaryota</taxon>
        <taxon>Viridiplantae</taxon>
        <taxon>Streptophyta</taxon>
        <taxon>Embryophyta</taxon>
        <taxon>Tracheophyta</taxon>
        <taxon>Spermatophyta</taxon>
        <taxon>Magnoliopsida</taxon>
        <taxon>eudicotyledons</taxon>
        <taxon>Gunneridae</taxon>
        <taxon>Pentapetalae</taxon>
        <taxon>asterids</taxon>
        <taxon>campanulids</taxon>
        <taxon>Asterales</taxon>
        <taxon>Asteraceae</taxon>
        <taxon>Asteroideae</taxon>
        <taxon>Heliantheae alliance</taxon>
        <taxon>Tageteae</taxon>
        <taxon>Tagetes</taxon>
    </lineage>
</organism>
<dbReference type="SUPFAM" id="SSF50630">
    <property type="entry name" value="Acid proteases"/>
    <property type="match status" value="1"/>
</dbReference>
<dbReference type="GO" id="GO:0006508">
    <property type="term" value="P:proteolysis"/>
    <property type="evidence" value="ECO:0007669"/>
    <property type="project" value="UniProtKB-KW"/>
</dbReference>
<evidence type="ECO:0000256" key="5">
    <source>
        <dbReference type="ARBA" id="ARBA00022750"/>
    </source>
</evidence>
<dbReference type="FunFam" id="3.30.70.270:FF:000020">
    <property type="entry name" value="Transposon Tf2-6 polyprotein-like Protein"/>
    <property type="match status" value="1"/>
</dbReference>
<dbReference type="InterPro" id="IPR043502">
    <property type="entry name" value="DNA/RNA_pol_sf"/>
</dbReference>
<dbReference type="InterPro" id="IPR001878">
    <property type="entry name" value="Znf_CCHC"/>
</dbReference>
<dbReference type="InterPro" id="IPR000477">
    <property type="entry name" value="RT_dom"/>
</dbReference>
<evidence type="ECO:0000256" key="10">
    <source>
        <dbReference type="PROSITE-ProRule" id="PRU00047"/>
    </source>
</evidence>
<evidence type="ECO:0000256" key="9">
    <source>
        <dbReference type="ARBA" id="ARBA00023125"/>
    </source>
</evidence>
<dbReference type="PANTHER" id="PTHR24559">
    <property type="entry name" value="TRANSPOSON TY3-I GAG-POL POLYPROTEIN"/>
    <property type="match status" value="1"/>
</dbReference>
<feature type="domain" description="Reverse transcriptase" evidence="13">
    <location>
        <begin position="660"/>
        <end position="839"/>
    </location>
</feature>
<dbReference type="FunFam" id="3.10.10.10:FF:000007">
    <property type="entry name" value="Retrovirus-related Pol polyprotein from transposon 17.6-like Protein"/>
    <property type="match status" value="1"/>
</dbReference>
<dbReference type="CDD" id="cd00303">
    <property type="entry name" value="retropepsin_like"/>
    <property type="match status" value="1"/>
</dbReference>
<feature type="compositionally biased region" description="Basic and acidic residues" evidence="11">
    <location>
        <begin position="327"/>
        <end position="337"/>
    </location>
</feature>
<name>A0AAD8KCZ6_TARER</name>
<evidence type="ECO:0000256" key="11">
    <source>
        <dbReference type="SAM" id="MobiDB-lite"/>
    </source>
</evidence>
<dbReference type="PROSITE" id="PS50878">
    <property type="entry name" value="RT_POL"/>
    <property type="match status" value="1"/>
</dbReference>
<dbReference type="GO" id="GO:0003964">
    <property type="term" value="F:RNA-directed DNA polymerase activity"/>
    <property type="evidence" value="ECO:0007669"/>
    <property type="project" value="UniProtKB-KW"/>
</dbReference>
<dbReference type="AlphaFoldDB" id="A0AAD8KCZ6"/>
<evidence type="ECO:0000256" key="2">
    <source>
        <dbReference type="ARBA" id="ARBA00022679"/>
    </source>
</evidence>
<dbReference type="Pfam" id="PF00098">
    <property type="entry name" value="zf-CCHC"/>
    <property type="match status" value="1"/>
</dbReference>
<feature type="domain" description="CCHC-type" evidence="12">
    <location>
        <begin position="369"/>
        <end position="382"/>
    </location>
</feature>
<dbReference type="SMART" id="SM00343">
    <property type="entry name" value="ZnF_C2HC"/>
    <property type="match status" value="2"/>
</dbReference>
<keyword evidence="6" id="KW-0255">Endonuclease</keyword>
<dbReference type="Pfam" id="PF19259">
    <property type="entry name" value="Ty3_capsid"/>
    <property type="match status" value="1"/>
</dbReference>
<keyword evidence="7" id="KW-0378">Hydrolase</keyword>
<dbReference type="PANTHER" id="PTHR24559:SF427">
    <property type="entry name" value="RNA-DIRECTED DNA POLYMERASE"/>
    <property type="match status" value="1"/>
</dbReference>
<dbReference type="EMBL" id="JAUHHV010000007">
    <property type="protein sequence ID" value="KAK1418212.1"/>
    <property type="molecule type" value="Genomic_DNA"/>
</dbReference>
<dbReference type="Gene3D" id="4.10.60.10">
    <property type="entry name" value="Zinc finger, CCHC-type"/>
    <property type="match status" value="1"/>
</dbReference>
<dbReference type="GO" id="GO:0004519">
    <property type="term" value="F:endonuclease activity"/>
    <property type="evidence" value="ECO:0007669"/>
    <property type="project" value="UniProtKB-KW"/>
</dbReference>
<dbReference type="Gene3D" id="2.40.70.10">
    <property type="entry name" value="Acid Proteases"/>
    <property type="match status" value="1"/>
</dbReference>
<evidence type="ECO:0000313" key="14">
    <source>
        <dbReference type="EMBL" id="KAK1418212.1"/>
    </source>
</evidence>
<dbReference type="PROSITE" id="PS50158">
    <property type="entry name" value="ZF_CCHC"/>
    <property type="match status" value="2"/>
</dbReference>
<dbReference type="GO" id="GO:0004190">
    <property type="term" value="F:aspartic-type endopeptidase activity"/>
    <property type="evidence" value="ECO:0007669"/>
    <property type="project" value="UniProtKB-KW"/>
</dbReference>
<evidence type="ECO:0000256" key="7">
    <source>
        <dbReference type="ARBA" id="ARBA00022801"/>
    </source>
</evidence>
<keyword evidence="3" id="KW-0548">Nucleotidyltransferase</keyword>
<dbReference type="Gene3D" id="3.30.70.270">
    <property type="match status" value="2"/>
</dbReference>
<dbReference type="InterPro" id="IPR036875">
    <property type="entry name" value="Znf_CCHC_sf"/>
</dbReference>
<dbReference type="CDD" id="cd01647">
    <property type="entry name" value="RT_LTR"/>
    <property type="match status" value="1"/>
</dbReference>
<keyword evidence="10" id="KW-0863">Zinc-finger</keyword>
<evidence type="ECO:0000259" key="12">
    <source>
        <dbReference type="PROSITE" id="PS50158"/>
    </source>
</evidence>
<keyword evidence="4" id="KW-0540">Nuclease</keyword>
<dbReference type="InterPro" id="IPR053134">
    <property type="entry name" value="RNA-dir_DNA_polymerase"/>
</dbReference>
<keyword evidence="2" id="KW-0808">Transferase</keyword>
<feature type="compositionally biased region" description="Basic and acidic residues" evidence="11">
    <location>
        <begin position="20"/>
        <end position="53"/>
    </location>
</feature>
<accession>A0AAD8KCZ6</accession>
<evidence type="ECO:0000256" key="1">
    <source>
        <dbReference type="ARBA" id="ARBA00022670"/>
    </source>
</evidence>
<feature type="compositionally biased region" description="Basic and acidic residues" evidence="11">
    <location>
        <begin position="123"/>
        <end position="137"/>
    </location>
</feature>
<evidence type="ECO:0000256" key="8">
    <source>
        <dbReference type="ARBA" id="ARBA00022918"/>
    </source>
</evidence>
<keyword evidence="9" id="KW-0238">DNA-binding</keyword>
<dbReference type="SUPFAM" id="SSF56672">
    <property type="entry name" value="DNA/RNA polymerases"/>
    <property type="match status" value="1"/>
</dbReference>
<proteinExistence type="predicted"/>
<evidence type="ECO:0000259" key="13">
    <source>
        <dbReference type="PROSITE" id="PS50878"/>
    </source>
</evidence>
<feature type="domain" description="CCHC-type" evidence="12">
    <location>
        <begin position="388"/>
        <end position="404"/>
    </location>
</feature>
<keyword evidence="8" id="KW-0695">RNA-directed DNA polymerase</keyword>
<feature type="compositionally biased region" description="Basic and acidic residues" evidence="11">
    <location>
        <begin position="88"/>
        <end position="110"/>
    </location>
</feature>
<dbReference type="InterPro" id="IPR041577">
    <property type="entry name" value="RT_RNaseH_2"/>
</dbReference>
<keyword evidence="15" id="KW-1185">Reference proteome</keyword>
<reference evidence="14" key="1">
    <citation type="journal article" date="2023" name="bioRxiv">
        <title>Improved chromosome-level genome assembly for marigold (Tagetes erecta).</title>
        <authorList>
            <person name="Jiang F."/>
            <person name="Yuan L."/>
            <person name="Wang S."/>
            <person name="Wang H."/>
            <person name="Xu D."/>
            <person name="Wang A."/>
            <person name="Fan W."/>
        </authorList>
    </citation>
    <scope>NUCLEOTIDE SEQUENCE</scope>
    <source>
        <strain evidence="14">WSJ</strain>
        <tissue evidence="14">Leaf</tissue>
    </source>
</reference>
<evidence type="ECO:0000256" key="4">
    <source>
        <dbReference type="ARBA" id="ARBA00022722"/>
    </source>
</evidence>
<keyword evidence="10" id="KW-0862">Zinc</keyword>
<evidence type="ECO:0000256" key="3">
    <source>
        <dbReference type="ARBA" id="ARBA00022695"/>
    </source>
</evidence>
<evidence type="ECO:0008006" key="16">
    <source>
        <dbReference type="Google" id="ProtNLM"/>
    </source>
</evidence>
<dbReference type="InterPro" id="IPR045358">
    <property type="entry name" value="Ty3_capsid"/>
</dbReference>
<dbReference type="Gene3D" id="3.10.10.10">
    <property type="entry name" value="HIV Type 1 Reverse Transcriptase, subunit A, domain 1"/>
    <property type="match status" value="1"/>
</dbReference>